<keyword evidence="2 6" id="KW-0378">Hydrolase</keyword>
<proteinExistence type="inferred from homology"/>
<name>A0A2V3Y329_9FIRM</name>
<sequence length="515" mass="59330">MSQFKTQQSEQKQSKVAGLSWDNLNLQQLDAKSFPEGFLWGGALAANQCEGAYLEDGKGLSVADMALFKPAVDVKDFKKQTAITNEHIRWAMGVEGAGEFPKRRGIDFYHHYREDIQLFAEMGFKVLRFSVAWSRIFPQGDEKEPNEVGLKFYDDVIHELKKYGIEPLITLSHYEIPMGLVEKYNGWAKPETINCFVRFCEVLFRRYQKDVKYWITFNEIDSIFRHPFTTAGIVPDRFAPEQLNEVIFQALHYQLTAGAMVTKLCHEIIPGSRMGCMLTKLTIYPYSCKPEDVLLAQKLNRRNSFYTDVQVFGEYPAFIMQEWEREQITVERTAAEMALIKEHTADFVSFSYYMSMVASTESGLEQTAGNTARGIRNPYLKSSDWGWQIDPVGLRYSLIELYDRYRLPLFIVENGLGAHDVLTEEKTVEDDYRIAYFTQHLSEMKKAVLEDGVELMGYTSWGPIDIISMSTSQISKRYGFIYVDCDDVGNGSYQRYRKKSFDWYKDVIASNGAKL</sequence>
<evidence type="ECO:0000256" key="4">
    <source>
        <dbReference type="PROSITE-ProRule" id="PRU10055"/>
    </source>
</evidence>
<dbReference type="RefSeq" id="WP_110323755.1">
    <property type="nucleotide sequence ID" value="NZ_QJKD01000008.1"/>
</dbReference>
<dbReference type="InterPro" id="IPR001360">
    <property type="entry name" value="Glyco_hydro_1"/>
</dbReference>
<dbReference type="PANTHER" id="PTHR10353">
    <property type="entry name" value="GLYCOSYL HYDROLASE"/>
    <property type="match status" value="1"/>
</dbReference>
<dbReference type="GO" id="GO:0016052">
    <property type="term" value="P:carbohydrate catabolic process"/>
    <property type="evidence" value="ECO:0007669"/>
    <property type="project" value="TreeGrafter"/>
</dbReference>
<comment type="similarity">
    <text evidence="1 5">Belongs to the glycosyl hydrolase 1 family.</text>
</comment>
<evidence type="ECO:0000256" key="5">
    <source>
        <dbReference type="RuleBase" id="RU003690"/>
    </source>
</evidence>
<evidence type="ECO:0000256" key="3">
    <source>
        <dbReference type="ARBA" id="ARBA00023295"/>
    </source>
</evidence>
<dbReference type="Proteomes" id="UP000248057">
    <property type="component" value="Unassembled WGS sequence"/>
</dbReference>
<dbReference type="AlphaFoldDB" id="A0A2V3Y329"/>
<keyword evidence="3 6" id="KW-0326">Glycosidase</keyword>
<protein>
    <submittedName>
        <fullName evidence="7">6-phospho-beta-glucosidase</fullName>
    </submittedName>
</protein>
<dbReference type="PROSITE" id="PS00653">
    <property type="entry name" value="GLYCOSYL_HYDROL_F1_2"/>
    <property type="match status" value="1"/>
</dbReference>
<dbReference type="GO" id="GO:0005829">
    <property type="term" value="C:cytosol"/>
    <property type="evidence" value="ECO:0007669"/>
    <property type="project" value="TreeGrafter"/>
</dbReference>
<dbReference type="SUPFAM" id="SSF51445">
    <property type="entry name" value="(Trans)glycosidases"/>
    <property type="match status" value="1"/>
</dbReference>
<keyword evidence="8" id="KW-1185">Reference proteome</keyword>
<dbReference type="InterPro" id="IPR033132">
    <property type="entry name" value="GH_1_N_CS"/>
</dbReference>
<dbReference type="EMBL" id="QJKD01000008">
    <property type="protein sequence ID" value="PXX51932.1"/>
    <property type="molecule type" value="Genomic_DNA"/>
</dbReference>
<evidence type="ECO:0000256" key="6">
    <source>
        <dbReference type="RuleBase" id="RU004468"/>
    </source>
</evidence>
<organism evidence="7 8">
    <name type="scientific">Hungatella effluvii</name>
    <dbReference type="NCBI Taxonomy" id="1096246"/>
    <lineage>
        <taxon>Bacteria</taxon>
        <taxon>Bacillati</taxon>
        <taxon>Bacillota</taxon>
        <taxon>Clostridia</taxon>
        <taxon>Lachnospirales</taxon>
        <taxon>Lachnospiraceae</taxon>
        <taxon>Hungatella</taxon>
    </lineage>
</organism>
<dbReference type="InterPro" id="IPR018120">
    <property type="entry name" value="Glyco_hydro_1_AS"/>
</dbReference>
<dbReference type="PROSITE" id="PS00572">
    <property type="entry name" value="GLYCOSYL_HYDROL_F1_1"/>
    <property type="match status" value="1"/>
</dbReference>
<feature type="active site" description="Nucleophile" evidence="4">
    <location>
        <position position="413"/>
    </location>
</feature>
<dbReference type="InterPro" id="IPR017853">
    <property type="entry name" value="GH"/>
</dbReference>
<comment type="caution">
    <text evidence="7">The sequence shown here is derived from an EMBL/GenBank/DDBJ whole genome shotgun (WGS) entry which is preliminary data.</text>
</comment>
<evidence type="ECO:0000256" key="2">
    <source>
        <dbReference type="ARBA" id="ARBA00022801"/>
    </source>
</evidence>
<dbReference type="GeneID" id="86062424"/>
<dbReference type="Gene3D" id="3.20.20.80">
    <property type="entry name" value="Glycosidases"/>
    <property type="match status" value="1"/>
</dbReference>
<reference evidence="7 8" key="1">
    <citation type="submission" date="2018-05" db="EMBL/GenBank/DDBJ databases">
        <title>Genomic Encyclopedia of Type Strains, Phase IV (KMG-IV): sequencing the most valuable type-strain genomes for metagenomic binning, comparative biology and taxonomic classification.</title>
        <authorList>
            <person name="Goeker M."/>
        </authorList>
    </citation>
    <scope>NUCLEOTIDE SEQUENCE [LARGE SCALE GENOMIC DNA]</scope>
    <source>
        <strain evidence="7 8">DSM 24995</strain>
    </source>
</reference>
<evidence type="ECO:0000313" key="8">
    <source>
        <dbReference type="Proteomes" id="UP000248057"/>
    </source>
</evidence>
<gene>
    <name evidence="7" type="ORF">DFR60_10815</name>
</gene>
<dbReference type="GO" id="GO:0008422">
    <property type="term" value="F:beta-glucosidase activity"/>
    <property type="evidence" value="ECO:0007669"/>
    <property type="project" value="TreeGrafter"/>
</dbReference>
<dbReference type="FunFam" id="3.20.20.80:FF:000004">
    <property type="entry name" value="Beta-glucosidase 6-phospho-beta-glucosidase"/>
    <property type="match status" value="1"/>
</dbReference>
<dbReference type="PRINTS" id="PR00131">
    <property type="entry name" value="GLHYDRLASE1"/>
</dbReference>
<dbReference type="PANTHER" id="PTHR10353:SF122">
    <property type="entry name" value="6-PHOSPHO-BETA-GLUCOSIDASE ASCB-RELATED"/>
    <property type="match status" value="1"/>
</dbReference>
<dbReference type="Pfam" id="PF00232">
    <property type="entry name" value="Glyco_hydro_1"/>
    <property type="match status" value="1"/>
</dbReference>
<evidence type="ECO:0000313" key="7">
    <source>
        <dbReference type="EMBL" id="PXX51932.1"/>
    </source>
</evidence>
<accession>A0A2V3Y329</accession>
<evidence type="ECO:0000256" key="1">
    <source>
        <dbReference type="ARBA" id="ARBA00010838"/>
    </source>
</evidence>